<reference evidence="7 8" key="1">
    <citation type="journal article" date="2016" name="Nat. Commun.">
        <title>Thousands of microbial genomes shed light on interconnected biogeochemical processes in an aquifer system.</title>
        <authorList>
            <person name="Anantharaman K."/>
            <person name="Brown C.T."/>
            <person name="Hug L.A."/>
            <person name="Sharon I."/>
            <person name="Castelle C.J."/>
            <person name="Probst A.J."/>
            <person name="Thomas B.C."/>
            <person name="Singh A."/>
            <person name="Wilkins M.J."/>
            <person name="Karaoz U."/>
            <person name="Brodie E.L."/>
            <person name="Williams K.H."/>
            <person name="Hubbard S.S."/>
            <person name="Banfield J.F."/>
        </authorList>
    </citation>
    <scope>NUCLEOTIDE SEQUENCE [LARGE SCALE GENOMIC DNA]</scope>
</reference>
<feature type="transmembrane region" description="Helical" evidence="4">
    <location>
        <begin position="1027"/>
        <end position="1048"/>
    </location>
</feature>
<dbReference type="GO" id="GO:0005975">
    <property type="term" value="P:carbohydrate metabolic process"/>
    <property type="evidence" value="ECO:0007669"/>
    <property type="project" value="InterPro"/>
</dbReference>
<dbReference type="InterPro" id="IPR012341">
    <property type="entry name" value="6hp_glycosidase-like_sf"/>
</dbReference>
<evidence type="ECO:0000259" key="6">
    <source>
        <dbReference type="Pfam" id="PF17167"/>
    </source>
</evidence>
<dbReference type="InterPro" id="IPR052047">
    <property type="entry name" value="GH94_Enzymes"/>
</dbReference>
<sequence>MLSKSRAVELFPRKQDKSILSKIPNLKSSHCRTAILIILMAVFVSTTRAEAANSSSAEQTASLTEIVNHNLPEASTTQSFSFFDARERTTVKSGLAKGTVIPTFDEQMKKDVLEFDYSLRQGSAVNVSGKNFPAELGAALVSTVKMSVKMDSAEQVNQISAKVEIKGTNDTQIIPINLKTGITSAQEFINWQVIGNLKEVVFMVSPKGNAELVRGTLLFSMDFVKPILLPKAAVSAETLSVSGSKNIRAQATANVDSPKNIEFPANTNIPAPAPSSFSFLDAGERGVLKTGSAKGTITPTFDEALGKDVFEFSYTLPKGSSVHVWMKKFPTGLETNAVNTVRIGFRVPDFAQTGQISMNLELKGTNQTQTIPLSSKRGWNSFQTAIDWTSIGSLNEADFVITPIGNRESVRGTLYLVLDFVKTDSSQKADTPTETFPASFNLMDAGTKGVFNIGASKGNVITTFDDTIGKDIWQFDYSAPKGSFVGVWTQNYPSELDARAADVVRIGIKAADAEQAKQAAVKIEIKGTKNMQSLPFELKAGWNSFREPISWNVIGDLKEVVFVVSPMGDKDPVNGTLCFDLDFGKLTFIQKNFAFIKVGLVIILSLLVSFAMMFLGKFFGRFGIDKNKADFSETTIFERLKRDLFYGMGAVLIAFVGLGIYSLGMKNPIDINFSFLVVGLMGVVIAELFKLRLTGKHLTSGEVFQNILLTGLLAAGSSKLELLQAPATWGQVFTLNSLIATLTFLIYHIANTCSIASSGKQLKSITAAMIVGTPYLFNWLLLVENSILLQTTINAITGNLLAAWPAVLENIGRFLIMFGFNEAVINGIGLATKGKMVKTGKAHWFTAMVSLGVVIAPVIADLGSIEAVSSLPVVMSAVIVVLTSMFSYAGLWGEVYLITGVILDGMRHTAPSDETVSTNIMTGSKKGMAYSGILMALLYLLNMLLNFPVSQVIMKAFPLILGTVAGALCFPFIKTIIETFDGSLPFFQRTAYSYRSKTLYARGAIVGFGFAYMVTGNLFEWDMPHRILFGLIIGLLASGGASILRDTFYTMRGQGKIQSWRLYFVDSLLGGFVGSAMAFYMDAAQVPVVVEKFKLYISPVLTGSQLNQFNAGTFSPEGFYHTYPLVNKWGHMNLGLCTGGAKLLFTESLAGVINWSIAAWLFAINKVFMQAYFEKDKAPIKFFFSRAGFAELMTHMLYVLRWGLWMSPIIFTFLRMMPHATWYNQDGGIRTLFSIYNNLTMSPEAFQDWSLKMFVWVLAFDFFRVLIWMDHMGLRVATLVNLSFMGMDKLDEKLSRFIGPAAAQRYIPEGVKRFTTWAPLLIPFYLPRGEKWDYAWNTSLAMQAGRKGGIIETLQSFSLMELLAVIGVAILVCTGISFVFRSFRRRAEGRREKVYELANREYKVTLKGSGEMYSEVPAGFDVSRRSYDIIDPCGRALYVVDTHEEPESATRFWPVVGNFPKDRFEPSRIEKGENFLKITNLVNGIRTTIDIKLQDEDTSAEIWTIKVDNLTEKARQLKVVPYLEWVLNRPLDDRFHTQYARLYPEMEYVSQANAVLSWQKTTKSMGVLASDIVPEAFSTSRMDFIGRAQSIWKPRLLETMDFLEARDTAPYPTFDPIGSLLLDVAIGANASKTIRLAIGYAKNRKSALELIGKLIKPQISKIAFPKETKKKIPLIGHGEILPGTPQPYSEYMDHGKKLLIHTPYTPRPYDHAMSNAVHSVMVTNRGLHTTCNGNSQQNRLTPDWSDTVTKEIPGEAIYLYDVDQKEWYSPTYHPRNEKSAKYESEFGVDGTAIFRMSRGTVSTELTVFVPPQDPMGVYLLTVKNNSDQLRRMRVAPFFEMVLAFMPERAGALIIKHDKASQALFFENPRNIFRSGWAFASMSLATERVETKRGRFFGTGRGVDRPFLVEKGEPDVTQFIDDRTIAGFVGTMEIPAHEERTVAIVLGQADTRKEAARLIQKYKMIETVQVSLEETKKWWLSLMSTAEIKTNKPEFDYYQNWLKYQALAERIWARRGFYQTSGAFGFRDQLQDTVNLMWVDPSLARKQIILHASQQFLEGDVFHWFFTLTDGRTAFSCRSQASDNPLWVPWAVVEYVKATGDESLLDEVTSYVVSEFPYGGLPKNKHGWGHLYHRSTKADSIYRHCLKSIDLVFEKRTGKNGLPLIQTGDWNDGLDEIGSEGKGESVWLGFFLYYILKDMIGLIEKKEGTKRKEYYAKKMEDLKQAIEKTWREDRYLRAFHDDGTEIGVKGSGIWEIDALTAAWAVMSGINFERGLTVFNTALSVLEKENAILLGWPALREDTKPYLGRSSKYPEGVRENGMYCHGVQWLVKAARILAEQFEAKENSVKASEYRAIAYRLWLKVSPIPHVTPEEIEIYGGQPNKQSADLLTNFDQGRMIWHGYTGAAGWMLKQAFEGVAGAALIKNKLILPKDLDELRGELKITGMARDIGKSPLKVGAVLGKSADESVSGRTNSKMKISKPEVSAEVE</sequence>
<feature type="transmembrane region" description="Helical" evidence="4">
    <location>
        <begin position="998"/>
        <end position="1015"/>
    </location>
</feature>
<feature type="transmembrane region" description="Helical" evidence="4">
    <location>
        <begin position="927"/>
        <end position="945"/>
    </location>
</feature>
<proteinExistence type="predicted"/>
<protein>
    <submittedName>
        <fullName evidence="7">Uncharacterized protein</fullName>
    </submittedName>
</protein>
<feature type="transmembrane region" description="Helical" evidence="4">
    <location>
        <begin position="644"/>
        <end position="665"/>
    </location>
</feature>
<dbReference type="Gene3D" id="2.70.98.40">
    <property type="entry name" value="Glycoside hydrolase, family 65, N-terminal domain"/>
    <property type="match status" value="2"/>
</dbReference>
<feature type="transmembrane region" description="Helical" evidence="4">
    <location>
        <begin position="1194"/>
        <end position="1214"/>
    </location>
</feature>
<dbReference type="Proteomes" id="UP000178187">
    <property type="component" value="Unassembled WGS sequence"/>
</dbReference>
<evidence type="ECO:0000256" key="3">
    <source>
        <dbReference type="SAM" id="MobiDB-lite"/>
    </source>
</evidence>
<keyword evidence="4" id="KW-0812">Transmembrane</keyword>
<feature type="transmembrane region" description="Helical" evidence="4">
    <location>
        <begin position="594"/>
        <end position="616"/>
    </location>
</feature>
<dbReference type="InterPro" id="IPR037018">
    <property type="entry name" value="GH65_N"/>
</dbReference>
<evidence type="ECO:0000256" key="2">
    <source>
        <dbReference type="ARBA" id="ARBA00022679"/>
    </source>
</evidence>
<dbReference type="Gene3D" id="1.50.10.10">
    <property type="match status" value="1"/>
</dbReference>
<dbReference type="GO" id="GO:0030246">
    <property type="term" value="F:carbohydrate binding"/>
    <property type="evidence" value="ECO:0007669"/>
    <property type="project" value="InterPro"/>
</dbReference>
<keyword evidence="4" id="KW-0472">Membrane</keyword>
<dbReference type="InterPro" id="IPR008928">
    <property type="entry name" value="6-hairpin_glycosidase_sf"/>
</dbReference>
<dbReference type="SUPFAM" id="SSF48208">
    <property type="entry name" value="Six-hairpin glycosidases"/>
    <property type="match status" value="1"/>
</dbReference>
<feature type="transmembrane region" description="Helical" evidence="4">
    <location>
        <begin position="1152"/>
        <end position="1173"/>
    </location>
</feature>
<evidence type="ECO:0000256" key="1">
    <source>
        <dbReference type="ARBA" id="ARBA00022676"/>
    </source>
</evidence>
<evidence type="ECO:0000313" key="8">
    <source>
        <dbReference type="Proteomes" id="UP000178187"/>
    </source>
</evidence>
<feature type="transmembrane region" description="Helical" evidence="4">
    <location>
        <begin position="842"/>
        <end position="860"/>
    </location>
</feature>
<evidence type="ECO:0000313" key="7">
    <source>
        <dbReference type="EMBL" id="OGW96215.1"/>
    </source>
</evidence>
<keyword evidence="2" id="KW-0808">Transferase</keyword>
<feature type="transmembrane region" description="Helical" evidence="4">
    <location>
        <begin position="671"/>
        <end position="691"/>
    </location>
</feature>
<feature type="transmembrane region" description="Helical" evidence="4">
    <location>
        <begin position="732"/>
        <end position="750"/>
    </location>
</feature>
<feature type="transmembrane region" description="Helical" evidence="4">
    <location>
        <begin position="957"/>
        <end position="977"/>
    </location>
</feature>
<dbReference type="Pfam" id="PF06165">
    <property type="entry name" value="GH94_b-supersand"/>
    <property type="match status" value="2"/>
</dbReference>
<feature type="domain" description="Glycosyl hydrolase 94 supersandwich" evidence="5">
    <location>
        <begin position="1390"/>
        <end position="1654"/>
    </location>
</feature>
<keyword evidence="1" id="KW-0328">Glycosyltransferase</keyword>
<evidence type="ECO:0000256" key="4">
    <source>
        <dbReference type="SAM" id="Phobius"/>
    </source>
</evidence>
<feature type="transmembrane region" description="Helical" evidence="4">
    <location>
        <begin position="762"/>
        <end position="781"/>
    </location>
</feature>
<keyword evidence="4" id="KW-1133">Transmembrane helix</keyword>
<dbReference type="InterPro" id="IPR011013">
    <property type="entry name" value="Gal_mutarotase_sf_dom"/>
</dbReference>
<comment type="caution">
    <text evidence="7">The sequence shown here is derived from an EMBL/GenBank/DDBJ whole genome shotgun (WGS) entry which is preliminary data.</text>
</comment>
<accession>A0A1G1KTN8</accession>
<gene>
    <name evidence="7" type="ORF">A3G33_00180</name>
</gene>
<feature type="transmembrane region" description="Helical" evidence="4">
    <location>
        <begin position="872"/>
        <end position="898"/>
    </location>
</feature>
<dbReference type="InterPro" id="IPR010383">
    <property type="entry name" value="Glyco_hydrolase_94_b-supersand"/>
</dbReference>
<evidence type="ECO:0000259" key="5">
    <source>
        <dbReference type="Pfam" id="PF06165"/>
    </source>
</evidence>
<organism evidence="7 8">
    <name type="scientific">Candidatus Danuiimicrobium aquiferis</name>
    <dbReference type="NCBI Taxonomy" id="1801832"/>
    <lineage>
        <taxon>Bacteria</taxon>
        <taxon>Pseudomonadati</taxon>
        <taxon>Candidatus Omnitrophota</taxon>
        <taxon>Candidatus Danuiimicrobium</taxon>
    </lineage>
</organism>
<feature type="transmembrane region" description="Helical" evidence="4">
    <location>
        <begin position="1060"/>
        <end position="1081"/>
    </location>
</feature>
<feature type="domain" description="Glycosyl hydrolase 94 catalytic" evidence="6">
    <location>
        <begin position="1977"/>
        <end position="2417"/>
    </location>
</feature>
<feature type="transmembrane region" description="Helical" evidence="4">
    <location>
        <begin position="1249"/>
        <end position="1267"/>
    </location>
</feature>
<dbReference type="SUPFAM" id="SSF74650">
    <property type="entry name" value="Galactose mutarotase-like"/>
    <property type="match status" value="2"/>
</dbReference>
<feature type="region of interest" description="Disordered" evidence="3">
    <location>
        <begin position="2461"/>
        <end position="2487"/>
    </location>
</feature>
<dbReference type="EMBL" id="MHFR01000052">
    <property type="protein sequence ID" value="OGW96215.1"/>
    <property type="molecule type" value="Genomic_DNA"/>
</dbReference>
<dbReference type="PANTHER" id="PTHR37469">
    <property type="entry name" value="CELLOBIONIC ACID PHOSPHORYLASE-RELATED"/>
    <property type="match status" value="1"/>
</dbReference>
<dbReference type="InterPro" id="IPR033432">
    <property type="entry name" value="GH94_catalytic"/>
</dbReference>
<name>A0A1G1KTN8_9BACT</name>
<feature type="domain" description="Glycosyl hydrolase 94 supersandwich" evidence="5">
    <location>
        <begin position="1700"/>
        <end position="1962"/>
    </location>
</feature>
<dbReference type="GO" id="GO:0016757">
    <property type="term" value="F:glycosyltransferase activity"/>
    <property type="evidence" value="ECO:0007669"/>
    <property type="project" value="UniProtKB-KW"/>
</dbReference>
<feature type="transmembrane region" description="Helical" evidence="4">
    <location>
        <begin position="1362"/>
        <end position="1383"/>
    </location>
</feature>
<dbReference type="PANTHER" id="PTHR37469:SF2">
    <property type="entry name" value="CELLOBIONIC ACID PHOSPHORYLASE"/>
    <property type="match status" value="1"/>
</dbReference>
<dbReference type="Pfam" id="PF17167">
    <property type="entry name" value="Glyco_hydro_94"/>
    <property type="match status" value="1"/>
</dbReference>